<feature type="transmembrane region" description="Helical" evidence="6">
    <location>
        <begin position="68"/>
        <end position="92"/>
    </location>
</feature>
<feature type="transmembrane region" description="Helical" evidence="6">
    <location>
        <begin position="268"/>
        <end position="287"/>
    </location>
</feature>
<organism evidence="8 9">
    <name type="scientific">Burkholderia lata (strain ATCC 17760 / DSM 23089 / LMG 22485 / NCIMB 9086 / R18194 / 383)</name>
    <dbReference type="NCBI Taxonomy" id="482957"/>
    <lineage>
        <taxon>Bacteria</taxon>
        <taxon>Pseudomonadati</taxon>
        <taxon>Pseudomonadota</taxon>
        <taxon>Betaproteobacteria</taxon>
        <taxon>Burkholderiales</taxon>
        <taxon>Burkholderiaceae</taxon>
        <taxon>Burkholderia</taxon>
        <taxon>Burkholderia cepacia complex</taxon>
    </lineage>
</organism>
<sequence>MKTNESRGLALGTLGMLIFSLTLPMTHIVVAEMNPFLNGLGRAEVAAVLAAAVLWFRRAPLPTRRQFGTLVVAALGVVVGFPVLSAVAMHFVPSAHGAMINGLMPFAVAAYAYLFGGERPSAGFWACAAAGSAIVLFYALADGGGALAAGDLLMVGAVVVGGLGYAAGGKLAREMGGWQVICWSLVIAAPVLAFPTGWLLMHHWHPLSKGAWLAFAYVAVGSQFLGFFAWYAGLGIGGVARVGQVQLLQAFVTIGLSALLFGERIPPIAWPCALAVAVTVLLGKRMVIHIRPAQRTS</sequence>
<feature type="transmembrane region" description="Helical" evidence="6">
    <location>
        <begin position="36"/>
        <end position="56"/>
    </location>
</feature>
<feature type="transmembrane region" description="Helical" evidence="6">
    <location>
        <begin position="212"/>
        <end position="233"/>
    </location>
</feature>
<dbReference type="InterPro" id="IPR037185">
    <property type="entry name" value="EmrE-like"/>
</dbReference>
<feature type="transmembrane region" description="Helical" evidence="6">
    <location>
        <begin position="245"/>
        <end position="262"/>
    </location>
</feature>
<evidence type="ECO:0000256" key="2">
    <source>
        <dbReference type="ARBA" id="ARBA00007362"/>
    </source>
</evidence>
<dbReference type="EMBL" id="CABVQN010000012">
    <property type="protein sequence ID" value="VWD05812.1"/>
    <property type="molecule type" value="Genomic_DNA"/>
</dbReference>
<dbReference type="InterPro" id="IPR000620">
    <property type="entry name" value="EamA_dom"/>
</dbReference>
<dbReference type="AlphaFoldDB" id="A0A6P2X8S1"/>
<dbReference type="Pfam" id="PF00892">
    <property type="entry name" value="EamA"/>
    <property type="match status" value="2"/>
</dbReference>
<dbReference type="SUPFAM" id="SSF103481">
    <property type="entry name" value="Multidrug resistance efflux transporter EmrE"/>
    <property type="match status" value="2"/>
</dbReference>
<evidence type="ECO:0000259" key="7">
    <source>
        <dbReference type="Pfam" id="PF00892"/>
    </source>
</evidence>
<feature type="domain" description="EamA" evidence="7">
    <location>
        <begin position="149"/>
        <end position="282"/>
    </location>
</feature>
<keyword evidence="3 6" id="KW-0812">Transmembrane</keyword>
<dbReference type="PANTHER" id="PTHR32322:SF2">
    <property type="entry name" value="EAMA DOMAIN-CONTAINING PROTEIN"/>
    <property type="match status" value="1"/>
</dbReference>
<evidence type="ECO:0000256" key="5">
    <source>
        <dbReference type="ARBA" id="ARBA00023136"/>
    </source>
</evidence>
<feature type="transmembrane region" description="Helical" evidence="6">
    <location>
        <begin position="9"/>
        <end position="30"/>
    </location>
</feature>
<keyword evidence="4 6" id="KW-1133">Transmembrane helix</keyword>
<comment type="similarity">
    <text evidence="2">Belongs to the EamA transporter family.</text>
</comment>
<evidence type="ECO:0000256" key="3">
    <source>
        <dbReference type="ARBA" id="ARBA00022692"/>
    </source>
</evidence>
<gene>
    <name evidence="8" type="ORF">BLA39750_02880</name>
</gene>
<keyword evidence="5 6" id="KW-0472">Membrane</keyword>
<feature type="transmembrane region" description="Helical" evidence="6">
    <location>
        <begin position="98"/>
        <end position="115"/>
    </location>
</feature>
<dbReference type="PANTHER" id="PTHR32322">
    <property type="entry name" value="INNER MEMBRANE TRANSPORTER"/>
    <property type="match status" value="1"/>
</dbReference>
<name>A0A6P2X8S1_BURL3</name>
<feature type="transmembrane region" description="Helical" evidence="6">
    <location>
        <begin position="122"/>
        <end position="141"/>
    </location>
</feature>
<dbReference type="InterPro" id="IPR050638">
    <property type="entry name" value="AA-Vitamin_Transporters"/>
</dbReference>
<accession>A0A6P2X8S1</accession>
<proteinExistence type="inferred from homology"/>
<evidence type="ECO:0000256" key="1">
    <source>
        <dbReference type="ARBA" id="ARBA00004141"/>
    </source>
</evidence>
<protein>
    <submittedName>
        <fullName evidence="8">Multidrug DMT transporter permease</fullName>
    </submittedName>
</protein>
<feature type="transmembrane region" description="Helical" evidence="6">
    <location>
        <begin position="147"/>
        <end position="168"/>
    </location>
</feature>
<feature type="transmembrane region" description="Helical" evidence="6">
    <location>
        <begin position="180"/>
        <end position="200"/>
    </location>
</feature>
<reference evidence="8 9" key="1">
    <citation type="submission" date="2019-09" db="EMBL/GenBank/DDBJ databases">
        <authorList>
            <person name="Depoorter E."/>
        </authorList>
    </citation>
    <scope>NUCLEOTIDE SEQUENCE [LARGE SCALE GENOMIC DNA]</scope>
    <source>
        <strain evidence="8">R-39750</strain>
    </source>
</reference>
<evidence type="ECO:0000313" key="8">
    <source>
        <dbReference type="EMBL" id="VWD05812.1"/>
    </source>
</evidence>
<dbReference type="GO" id="GO:0016020">
    <property type="term" value="C:membrane"/>
    <property type="evidence" value="ECO:0007669"/>
    <property type="project" value="UniProtKB-SubCell"/>
</dbReference>
<dbReference type="Proteomes" id="UP000494110">
    <property type="component" value="Unassembled WGS sequence"/>
</dbReference>
<comment type="subcellular location">
    <subcellularLocation>
        <location evidence="1">Membrane</location>
        <topology evidence="1">Multi-pass membrane protein</topology>
    </subcellularLocation>
</comment>
<evidence type="ECO:0000256" key="4">
    <source>
        <dbReference type="ARBA" id="ARBA00022989"/>
    </source>
</evidence>
<evidence type="ECO:0000256" key="6">
    <source>
        <dbReference type="SAM" id="Phobius"/>
    </source>
</evidence>
<evidence type="ECO:0000313" key="9">
    <source>
        <dbReference type="Proteomes" id="UP000494110"/>
    </source>
</evidence>
<feature type="domain" description="EamA" evidence="7">
    <location>
        <begin position="7"/>
        <end position="136"/>
    </location>
</feature>
<dbReference type="RefSeq" id="WP_175012771.1">
    <property type="nucleotide sequence ID" value="NZ_CABVQN010000012.1"/>
</dbReference>